<dbReference type="Gene3D" id="2.40.40.10">
    <property type="entry name" value="RlpA-like domain"/>
    <property type="match status" value="1"/>
</dbReference>
<evidence type="ECO:0000259" key="4">
    <source>
        <dbReference type="SMART" id="SM00495"/>
    </source>
</evidence>
<dbReference type="InterPro" id="IPR036573">
    <property type="entry name" value="CBM_sf_5/12"/>
</dbReference>
<evidence type="ECO:0000313" key="5">
    <source>
        <dbReference type="EMBL" id="KIY74184.1"/>
    </source>
</evidence>
<evidence type="ECO:0000256" key="2">
    <source>
        <dbReference type="ARBA" id="ARBA00022801"/>
    </source>
</evidence>
<dbReference type="PANTHER" id="PTHR31836">
    <property type="match status" value="1"/>
</dbReference>
<dbReference type="GO" id="GO:0005576">
    <property type="term" value="C:extracellular region"/>
    <property type="evidence" value="ECO:0007669"/>
    <property type="project" value="InterPro"/>
</dbReference>
<dbReference type="SMART" id="SM00495">
    <property type="entry name" value="ChtBD3"/>
    <property type="match status" value="1"/>
</dbReference>
<name>A0A0D7BVJ3_9AGAR</name>
<feature type="chain" id="PRO_5002317372" evidence="3">
    <location>
        <begin position="22"/>
        <end position="203"/>
    </location>
</feature>
<dbReference type="GO" id="GO:0005975">
    <property type="term" value="P:carbohydrate metabolic process"/>
    <property type="evidence" value="ECO:0007669"/>
    <property type="project" value="InterPro"/>
</dbReference>
<dbReference type="InterPro" id="IPR051477">
    <property type="entry name" value="Expansin_CellWall"/>
</dbReference>
<dbReference type="SUPFAM" id="SSF51055">
    <property type="entry name" value="Carbohydrate binding domain"/>
    <property type="match status" value="1"/>
</dbReference>
<reference evidence="5 6" key="1">
    <citation type="journal article" date="2015" name="Fungal Genet. Biol.">
        <title>Evolution of novel wood decay mechanisms in Agaricales revealed by the genome sequences of Fistulina hepatica and Cylindrobasidium torrendii.</title>
        <authorList>
            <person name="Floudas D."/>
            <person name="Held B.W."/>
            <person name="Riley R."/>
            <person name="Nagy L.G."/>
            <person name="Koehler G."/>
            <person name="Ransdell A.S."/>
            <person name="Younus H."/>
            <person name="Chow J."/>
            <person name="Chiniquy J."/>
            <person name="Lipzen A."/>
            <person name="Tritt A."/>
            <person name="Sun H."/>
            <person name="Haridas S."/>
            <person name="LaButti K."/>
            <person name="Ohm R.A."/>
            <person name="Kues U."/>
            <person name="Blanchette R.A."/>
            <person name="Grigoriev I.V."/>
            <person name="Minto R.E."/>
            <person name="Hibbett D.S."/>
        </authorList>
    </citation>
    <scope>NUCLEOTIDE SEQUENCE [LARGE SCALE GENOMIC DNA]</scope>
    <source>
        <strain evidence="5 6">FP15055 ss-10</strain>
    </source>
</reference>
<protein>
    <submittedName>
        <fullName evidence="5">Carbohydrate-binding module family 5 protein</fullName>
    </submittedName>
</protein>
<organism evidence="5 6">
    <name type="scientific">Cylindrobasidium torrendii FP15055 ss-10</name>
    <dbReference type="NCBI Taxonomy" id="1314674"/>
    <lineage>
        <taxon>Eukaryota</taxon>
        <taxon>Fungi</taxon>
        <taxon>Dikarya</taxon>
        <taxon>Basidiomycota</taxon>
        <taxon>Agaricomycotina</taxon>
        <taxon>Agaricomycetes</taxon>
        <taxon>Agaricomycetidae</taxon>
        <taxon>Agaricales</taxon>
        <taxon>Marasmiineae</taxon>
        <taxon>Physalacriaceae</taxon>
        <taxon>Cylindrobasidium</taxon>
    </lineage>
</organism>
<proteinExistence type="predicted"/>
<gene>
    <name evidence="5" type="ORF">CYLTODRAFT_95349</name>
</gene>
<evidence type="ECO:0000256" key="3">
    <source>
        <dbReference type="SAM" id="SignalP"/>
    </source>
</evidence>
<dbReference type="SUPFAM" id="SSF50685">
    <property type="entry name" value="Barwin-like endoglucanases"/>
    <property type="match status" value="1"/>
</dbReference>
<dbReference type="Proteomes" id="UP000054007">
    <property type="component" value="Unassembled WGS sequence"/>
</dbReference>
<dbReference type="GO" id="GO:0004553">
    <property type="term" value="F:hydrolase activity, hydrolyzing O-glycosyl compounds"/>
    <property type="evidence" value="ECO:0007669"/>
    <property type="project" value="InterPro"/>
</dbReference>
<dbReference type="Gene3D" id="2.10.10.20">
    <property type="entry name" value="Carbohydrate-binding module superfamily 5/12"/>
    <property type="match status" value="1"/>
</dbReference>
<feature type="domain" description="Chitin-binding type-3" evidence="4">
    <location>
        <begin position="153"/>
        <end position="199"/>
    </location>
</feature>
<evidence type="ECO:0000256" key="1">
    <source>
        <dbReference type="ARBA" id="ARBA00022729"/>
    </source>
</evidence>
<dbReference type="InterPro" id="IPR036908">
    <property type="entry name" value="RlpA-like_sf"/>
</dbReference>
<dbReference type="GO" id="GO:0030246">
    <property type="term" value="F:carbohydrate binding"/>
    <property type="evidence" value="ECO:0007669"/>
    <property type="project" value="InterPro"/>
</dbReference>
<evidence type="ECO:0000313" key="6">
    <source>
        <dbReference type="Proteomes" id="UP000054007"/>
    </source>
</evidence>
<sequence>MFANLLSLLVLGFFAFQPAFTAPTSTALVPRAFTGEATYYDPGLGACGIVNTSSDLIVAVSLTYFNKYPGAGTNPNLNPICGKKIRVTYEGRTVDVAVEDNCPTCAEYDLDLTMTAIKYLVDDPVFVGRLKGVTWEFIDTDGGDGGNTGCGGVAAWTATSVYTAGQKAYYGGYIWTAKWWTQGDIPGSSNAGATVWTQTSTCS</sequence>
<dbReference type="CDD" id="cd12215">
    <property type="entry name" value="ChiC_BD"/>
    <property type="match status" value="1"/>
</dbReference>
<keyword evidence="6" id="KW-1185">Reference proteome</keyword>
<keyword evidence="2" id="KW-0378">Hydrolase</keyword>
<dbReference type="InterPro" id="IPR003610">
    <property type="entry name" value="CBM5/12"/>
</dbReference>
<dbReference type="PANTHER" id="PTHR31836:SF27">
    <property type="entry name" value="RLPA-LIKE PROTEIN DOUBLE-PSI BETA-BARREL DOMAIN-CONTAINING PROTEIN"/>
    <property type="match status" value="1"/>
</dbReference>
<keyword evidence="1 3" id="KW-0732">Signal</keyword>
<accession>A0A0D7BVJ3</accession>
<feature type="signal peptide" evidence="3">
    <location>
        <begin position="1"/>
        <end position="21"/>
    </location>
</feature>
<dbReference type="OrthoDB" id="623670at2759"/>
<dbReference type="AlphaFoldDB" id="A0A0D7BVJ3"/>
<dbReference type="EMBL" id="KN880432">
    <property type="protein sequence ID" value="KIY74184.1"/>
    <property type="molecule type" value="Genomic_DNA"/>
</dbReference>